<name>A0A914QV54_9BILA</name>
<dbReference type="Proteomes" id="UP000887578">
    <property type="component" value="Unplaced"/>
</dbReference>
<proteinExistence type="predicted"/>
<evidence type="ECO:0000313" key="2">
    <source>
        <dbReference type="WBParaSite" id="PDA_v2.g31444.t1"/>
    </source>
</evidence>
<keyword evidence="1" id="KW-1185">Reference proteome</keyword>
<sequence>MHMESKRSRASVDPIFVSEYLTMPRPLSEYCQPNAVSFHSGAGSFASMNSVKLTIPPPSPFPRLSIDSTYHNNLPYLGPSSYYNKY</sequence>
<accession>A0A914QV54</accession>
<dbReference type="WBParaSite" id="PDA_v2.g31444.t1">
    <property type="protein sequence ID" value="PDA_v2.g31444.t1"/>
    <property type="gene ID" value="PDA_v2.g31444"/>
</dbReference>
<protein>
    <submittedName>
        <fullName evidence="2">Uncharacterized protein</fullName>
    </submittedName>
</protein>
<evidence type="ECO:0000313" key="1">
    <source>
        <dbReference type="Proteomes" id="UP000887578"/>
    </source>
</evidence>
<dbReference type="AlphaFoldDB" id="A0A914QV54"/>
<reference evidence="2" key="1">
    <citation type="submission" date="2022-11" db="UniProtKB">
        <authorList>
            <consortium name="WormBaseParasite"/>
        </authorList>
    </citation>
    <scope>IDENTIFICATION</scope>
</reference>
<organism evidence="1 2">
    <name type="scientific">Panagrolaimus davidi</name>
    <dbReference type="NCBI Taxonomy" id="227884"/>
    <lineage>
        <taxon>Eukaryota</taxon>
        <taxon>Metazoa</taxon>
        <taxon>Ecdysozoa</taxon>
        <taxon>Nematoda</taxon>
        <taxon>Chromadorea</taxon>
        <taxon>Rhabditida</taxon>
        <taxon>Tylenchina</taxon>
        <taxon>Panagrolaimomorpha</taxon>
        <taxon>Panagrolaimoidea</taxon>
        <taxon>Panagrolaimidae</taxon>
        <taxon>Panagrolaimus</taxon>
    </lineage>
</organism>